<dbReference type="OrthoDB" id="10256849at2759"/>
<dbReference type="GO" id="GO:0000779">
    <property type="term" value="C:condensed chromosome, centromeric region"/>
    <property type="evidence" value="ECO:0007669"/>
    <property type="project" value="TreeGrafter"/>
</dbReference>
<dbReference type="InterPro" id="IPR024835">
    <property type="entry name" value="SYCP2-like"/>
</dbReference>
<sequence length="429" mass="48938">MDLQHAQQSAWADKWVEKRSHGPRYPVVCGGALFLPLDDAYPALDRLVCGTTETVFLGPTPPPPLLTSTAMEPSFPNSPSLEDSLGLLSESQTLTACLVSSKSSSTHKSVTLPKLASSHEQREAAQLKEHKSVGPGLGRKRRPHDHSSSASEDEEEEDETGPGTELWISIRPRKLFKAREEEEEEEAYSLTCQLKEEDEVRQERGAPWAAPGQGESSTDAVRDVEMCSVVSSRVVSSFWEASVECEGDLEAPDFNTSQYLSSMCRQFNSELQRKIQNRSRRMDHFAKQSLKTVQDRVSSVSVQIHQDRSQKLEEIRGVLQEEIHNLEQDNSDLKDMEKQLTTYWRKQTQDFHSYQERENRRLHNLRSTFQNNLCHSLESEEQIFTSEMCLMREDMKSVQDKLFKDMQEEEMLSVRRGLQALILPEGCRF</sequence>
<dbReference type="GO" id="GO:0007143">
    <property type="term" value="P:female meiotic nuclear division"/>
    <property type="evidence" value="ECO:0007669"/>
    <property type="project" value="TreeGrafter"/>
</dbReference>
<dbReference type="Proteomes" id="UP001152622">
    <property type="component" value="Chromosome 3"/>
</dbReference>
<protein>
    <submittedName>
        <fullName evidence="3">Uncharacterized protein</fullName>
    </submittedName>
</protein>
<dbReference type="GO" id="GO:0007140">
    <property type="term" value="P:male meiotic nuclear division"/>
    <property type="evidence" value="ECO:0007669"/>
    <property type="project" value="TreeGrafter"/>
</dbReference>
<keyword evidence="4" id="KW-1185">Reference proteome</keyword>
<dbReference type="PANTHER" id="PTHR15607:SF12">
    <property type="entry name" value="SYNAPTONEMAL COMPLEX PROTEIN 2"/>
    <property type="match status" value="1"/>
</dbReference>
<dbReference type="AlphaFoldDB" id="A0A9Q1J4R7"/>
<comment type="caution">
    <text evidence="3">The sequence shown here is derived from an EMBL/GenBank/DDBJ whole genome shotgun (WGS) entry which is preliminary data.</text>
</comment>
<evidence type="ECO:0000313" key="4">
    <source>
        <dbReference type="Proteomes" id="UP001152622"/>
    </source>
</evidence>
<evidence type="ECO:0000256" key="2">
    <source>
        <dbReference type="SAM" id="MobiDB-lite"/>
    </source>
</evidence>
<feature type="region of interest" description="Disordered" evidence="2">
    <location>
        <begin position="201"/>
        <end position="220"/>
    </location>
</feature>
<feature type="region of interest" description="Disordered" evidence="2">
    <location>
        <begin position="108"/>
        <end position="166"/>
    </location>
</feature>
<gene>
    <name evidence="3" type="ORF">SKAU_G00095530</name>
</gene>
<evidence type="ECO:0000313" key="3">
    <source>
        <dbReference type="EMBL" id="KAJ8369525.1"/>
    </source>
</evidence>
<feature type="compositionally biased region" description="Basic and acidic residues" evidence="2">
    <location>
        <begin position="117"/>
        <end position="132"/>
    </location>
</feature>
<organism evidence="3 4">
    <name type="scientific">Synaphobranchus kaupii</name>
    <name type="common">Kaup's arrowtooth eel</name>
    <dbReference type="NCBI Taxonomy" id="118154"/>
    <lineage>
        <taxon>Eukaryota</taxon>
        <taxon>Metazoa</taxon>
        <taxon>Chordata</taxon>
        <taxon>Craniata</taxon>
        <taxon>Vertebrata</taxon>
        <taxon>Euteleostomi</taxon>
        <taxon>Actinopterygii</taxon>
        <taxon>Neopterygii</taxon>
        <taxon>Teleostei</taxon>
        <taxon>Anguilliformes</taxon>
        <taxon>Synaphobranchidae</taxon>
        <taxon>Synaphobranchus</taxon>
    </lineage>
</organism>
<dbReference type="GO" id="GO:0000800">
    <property type="term" value="C:lateral element"/>
    <property type="evidence" value="ECO:0007669"/>
    <property type="project" value="TreeGrafter"/>
</dbReference>
<dbReference type="EMBL" id="JAINUF010000003">
    <property type="protein sequence ID" value="KAJ8369525.1"/>
    <property type="molecule type" value="Genomic_DNA"/>
</dbReference>
<accession>A0A9Q1J4R7</accession>
<proteinExistence type="predicted"/>
<feature type="compositionally biased region" description="Acidic residues" evidence="2">
    <location>
        <begin position="151"/>
        <end position="160"/>
    </location>
</feature>
<keyword evidence="1" id="KW-0175">Coiled coil</keyword>
<feature type="coiled-coil region" evidence="1">
    <location>
        <begin position="309"/>
        <end position="339"/>
    </location>
</feature>
<evidence type="ECO:0000256" key="1">
    <source>
        <dbReference type="SAM" id="Coils"/>
    </source>
</evidence>
<dbReference type="PANTHER" id="PTHR15607">
    <property type="entry name" value="SYNAPTONEMAL COMPLEX PROTEIN-RELATED"/>
    <property type="match status" value="1"/>
</dbReference>
<reference evidence="3" key="1">
    <citation type="journal article" date="2023" name="Science">
        <title>Genome structures resolve the early diversification of teleost fishes.</title>
        <authorList>
            <person name="Parey E."/>
            <person name="Louis A."/>
            <person name="Montfort J."/>
            <person name="Bouchez O."/>
            <person name="Roques C."/>
            <person name="Iampietro C."/>
            <person name="Lluch J."/>
            <person name="Castinel A."/>
            <person name="Donnadieu C."/>
            <person name="Desvignes T."/>
            <person name="Floi Bucao C."/>
            <person name="Jouanno E."/>
            <person name="Wen M."/>
            <person name="Mejri S."/>
            <person name="Dirks R."/>
            <person name="Jansen H."/>
            <person name="Henkel C."/>
            <person name="Chen W.J."/>
            <person name="Zahm M."/>
            <person name="Cabau C."/>
            <person name="Klopp C."/>
            <person name="Thompson A.W."/>
            <person name="Robinson-Rechavi M."/>
            <person name="Braasch I."/>
            <person name="Lecointre G."/>
            <person name="Bobe J."/>
            <person name="Postlethwait J.H."/>
            <person name="Berthelot C."/>
            <person name="Roest Crollius H."/>
            <person name="Guiguen Y."/>
        </authorList>
    </citation>
    <scope>NUCLEOTIDE SEQUENCE</scope>
    <source>
        <strain evidence="3">WJC10195</strain>
    </source>
</reference>
<name>A0A9Q1J4R7_SYNKA</name>